<keyword evidence="1" id="KW-0732">Signal</keyword>
<evidence type="ECO:0000313" key="4">
    <source>
        <dbReference type="Proteomes" id="UP000650081"/>
    </source>
</evidence>
<accession>A0A923PS71</accession>
<evidence type="ECO:0000313" key="3">
    <source>
        <dbReference type="EMBL" id="MBC6995812.1"/>
    </source>
</evidence>
<dbReference type="Pfam" id="PF18962">
    <property type="entry name" value="Por_Secre_tail"/>
    <property type="match status" value="1"/>
</dbReference>
<feature type="domain" description="Secretion system C-terminal sorting" evidence="2">
    <location>
        <begin position="30"/>
        <end position="93"/>
    </location>
</feature>
<proteinExistence type="predicted"/>
<evidence type="ECO:0000259" key="2">
    <source>
        <dbReference type="Pfam" id="PF18962"/>
    </source>
</evidence>
<organism evidence="3 4">
    <name type="scientific">Neolewinella lacunae</name>
    <dbReference type="NCBI Taxonomy" id="1517758"/>
    <lineage>
        <taxon>Bacteria</taxon>
        <taxon>Pseudomonadati</taxon>
        <taxon>Bacteroidota</taxon>
        <taxon>Saprospiria</taxon>
        <taxon>Saprospirales</taxon>
        <taxon>Lewinellaceae</taxon>
        <taxon>Neolewinella</taxon>
    </lineage>
</organism>
<reference evidence="3" key="1">
    <citation type="submission" date="2020-08" db="EMBL/GenBank/DDBJ databases">
        <title>Lewinella bacteria from marine environments.</title>
        <authorList>
            <person name="Zhong Y."/>
        </authorList>
    </citation>
    <scope>NUCLEOTIDE SEQUENCE</scope>
    <source>
        <strain evidence="3">KCTC 42187</strain>
    </source>
</reference>
<keyword evidence="4" id="KW-1185">Reference proteome</keyword>
<dbReference type="AlphaFoldDB" id="A0A923PS71"/>
<feature type="chain" id="PRO_5037494832" evidence="1">
    <location>
        <begin position="24"/>
        <end position="101"/>
    </location>
</feature>
<dbReference type="InterPro" id="IPR026444">
    <property type="entry name" value="Secre_tail"/>
</dbReference>
<evidence type="ECO:0000256" key="1">
    <source>
        <dbReference type="SAM" id="SignalP"/>
    </source>
</evidence>
<comment type="caution">
    <text evidence="3">The sequence shown here is derived from an EMBL/GenBank/DDBJ whole genome shotgun (WGS) entry which is preliminary data.</text>
</comment>
<dbReference type="NCBIfam" id="TIGR04183">
    <property type="entry name" value="Por_Secre_tail"/>
    <property type="match status" value="1"/>
</dbReference>
<dbReference type="EMBL" id="JACSIT010000141">
    <property type="protein sequence ID" value="MBC6995812.1"/>
    <property type="molecule type" value="Genomic_DNA"/>
</dbReference>
<protein>
    <submittedName>
        <fullName evidence="3">T9SS type A sorting domain-containing protein</fullName>
    </submittedName>
</protein>
<dbReference type="Proteomes" id="UP000650081">
    <property type="component" value="Unassembled WGS sequence"/>
</dbReference>
<feature type="signal peptide" evidence="1">
    <location>
        <begin position="1"/>
        <end position="23"/>
    </location>
</feature>
<dbReference type="RefSeq" id="WP_187467833.1">
    <property type="nucleotide sequence ID" value="NZ_JACSIT010000141.1"/>
</dbReference>
<dbReference type="PROSITE" id="PS51257">
    <property type="entry name" value="PROKAR_LIPOPROTEIN"/>
    <property type="match status" value="1"/>
</dbReference>
<name>A0A923PS71_9BACT</name>
<gene>
    <name evidence="3" type="ORF">H9S92_16720</name>
</gene>
<sequence length="101" mass="11382">MKNVLLSIAFLVFSCGLAAQSSAGQEDLRVFPNPVTTQFEIGHSDRVKTIRVINMVGREVKVFDYVSDKPYNVADLPQGMYLVQLQDAEDKIIHTQRVKKN</sequence>